<accession>A0A178ZLW4</accession>
<dbReference type="RefSeq" id="XP_018694166.1">
    <property type="nucleotide sequence ID" value="XM_018837313.1"/>
</dbReference>
<dbReference type="PANTHER" id="PTHR44329">
    <property type="entry name" value="SERINE/THREONINE-PROTEIN KINASE TNNI3K-RELATED"/>
    <property type="match status" value="1"/>
</dbReference>
<sequence length="312" mass="34830">MTLEFRGTICRVLGDGSTGVVILYNDTAIKLPKSVFGGANDDDDDDRKVIEWEKEVYRRLDNCEGVISCIDLSGDGIKMAWMENGNLRDYLAEHNVPLPMRLSWLRHLAHTLAAIHDRRVIEADLSPRNILVAKDMSVKFSDFTESSLLPLDCDMETVDDNGYSMQTDIGQFGALMYEVSTGVRCTFDLFENQPLGPATTALPKRDSLPPTEGVWLGAIIESAGSSTQSAPVVNCQKFWTWFRTLSPTTIPTRRLGLTEWIEAGFVVSRSILTFQRFPDDHEETFESQHQKTFVTKIGPVSMSILDTGANVI</sequence>
<evidence type="ECO:0000259" key="1">
    <source>
        <dbReference type="PROSITE" id="PS50011"/>
    </source>
</evidence>
<evidence type="ECO:0000313" key="3">
    <source>
        <dbReference type="Proteomes" id="UP000078343"/>
    </source>
</evidence>
<proteinExistence type="predicted"/>
<feature type="domain" description="Protein kinase" evidence="1">
    <location>
        <begin position="7"/>
        <end position="312"/>
    </location>
</feature>
<comment type="caution">
    <text evidence="2">The sequence shown here is derived from an EMBL/GenBank/DDBJ whole genome shotgun (WGS) entry which is preliminary data.</text>
</comment>
<dbReference type="InterPro" id="IPR011009">
    <property type="entry name" value="Kinase-like_dom_sf"/>
</dbReference>
<dbReference type="EMBL" id="LVYI01000004">
    <property type="protein sequence ID" value="OAP60799.1"/>
    <property type="molecule type" value="Genomic_DNA"/>
</dbReference>
<gene>
    <name evidence="2" type="ORF">AYL99_05801</name>
</gene>
<dbReference type="Pfam" id="PF07714">
    <property type="entry name" value="PK_Tyr_Ser-Thr"/>
    <property type="match status" value="1"/>
</dbReference>
<evidence type="ECO:0000313" key="2">
    <source>
        <dbReference type="EMBL" id="OAP60799.1"/>
    </source>
</evidence>
<keyword evidence="3" id="KW-1185">Reference proteome</keyword>
<dbReference type="SUPFAM" id="SSF56112">
    <property type="entry name" value="Protein kinase-like (PK-like)"/>
    <property type="match status" value="1"/>
</dbReference>
<dbReference type="Proteomes" id="UP000078343">
    <property type="component" value="Unassembled WGS sequence"/>
</dbReference>
<dbReference type="InterPro" id="IPR051681">
    <property type="entry name" value="Ser/Thr_Kinases-Pseudokinases"/>
</dbReference>
<organism evidence="2 3">
    <name type="scientific">Fonsecaea erecta</name>
    <dbReference type="NCBI Taxonomy" id="1367422"/>
    <lineage>
        <taxon>Eukaryota</taxon>
        <taxon>Fungi</taxon>
        <taxon>Dikarya</taxon>
        <taxon>Ascomycota</taxon>
        <taxon>Pezizomycotina</taxon>
        <taxon>Eurotiomycetes</taxon>
        <taxon>Chaetothyriomycetidae</taxon>
        <taxon>Chaetothyriales</taxon>
        <taxon>Herpotrichiellaceae</taxon>
        <taxon>Fonsecaea</taxon>
    </lineage>
</organism>
<dbReference type="GO" id="GO:0005524">
    <property type="term" value="F:ATP binding"/>
    <property type="evidence" value="ECO:0007669"/>
    <property type="project" value="InterPro"/>
</dbReference>
<reference evidence="2 3" key="1">
    <citation type="submission" date="2016-04" db="EMBL/GenBank/DDBJ databases">
        <title>Draft genome of Fonsecaea erecta CBS 125763.</title>
        <authorList>
            <person name="Weiss V.A."/>
            <person name="Vicente V.A."/>
            <person name="Raittz R.T."/>
            <person name="Moreno L.F."/>
            <person name="De Souza E.M."/>
            <person name="Pedrosa F.O."/>
            <person name="Steffens M.B."/>
            <person name="Faoro H."/>
            <person name="Tadra-Sfeir M.Z."/>
            <person name="Najafzadeh M.J."/>
            <person name="Felipe M.S."/>
            <person name="Teixeira M."/>
            <person name="Sun J."/>
            <person name="Xi L."/>
            <person name="Gomes R."/>
            <person name="De Azevedo C.M."/>
            <person name="Salgado C.G."/>
            <person name="Da Silva M.B."/>
            <person name="Nascimento M.F."/>
            <person name="Queiroz-Telles F."/>
            <person name="Attili D.S."/>
            <person name="Gorbushina A."/>
        </authorList>
    </citation>
    <scope>NUCLEOTIDE SEQUENCE [LARGE SCALE GENOMIC DNA]</scope>
    <source>
        <strain evidence="2 3">CBS 125763</strain>
    </source>
</reference>
<dbReference type="AlphaFoldDB" id="A0A178ZLW4"/>
<dbReference type="GO" id="GO:0004674">
    <property type="term" value="F:protein serine/threonine kinase activity"/>
    <property type="evidence" value="ECO:0007669"/>
    <property type="project" value="TreeGrafter"/>
</dbReference>
<protein>
    <recommendedName>
        <fullName evidence="1">Protein kinase domain-containing protein</fullName>
    </recommendedName>
</protein>
<dbReference type="Gene3D" id="1.10.510.10">
    <property type="entry name" value="Transferase(Phosphotransferase) domain 1"/>
    <property type="match status" value="1"/>
</dbReference>
<name>A0A178ZLW4_9EURO</name>
<dbReference type="GeneID" id="30009969"/>
<dbReference type="PROSITE" id="PS50011">
    <property type="entry name" value="PROTEIN_KINASE_DOM"/>
    <property type="match status" value="1"/>
</dbReference>
<dbReference type="OrthoDB" id="4115689at2759"/>
<dbReference type="InterPro" id="IPR000719">
    <property type="entry name" value="Prot_kinase_dom"/>
</dbReference>
<dbReference type="InterPro" id="IPR001245">
    <property type="entry name" value="Ser-Thr/Tyr_kinase_cat_dom"/>
</dbReference>
<dbReference type="STRING" id="1367422.A0A178ZLW4"/>